<name>A0A840ENM6_9FLAO</name>
<dbReference type="EMBL" id="JACIFO010000003">
    <property type="protein sequence ID" value="MBB4118570.1"/>
    <property type="molecule type" value="Genomic_DNA"/>
</dbReference>
<feature type="compositionally biased region" description="Basic and acidic residues" evidence="1">
    <location>
        <begin position="131"/>
        <end position="142"/>
    </location>
</feature>
<dbReference type="PROSITE" id="PS51257">
    <property type="entry name" value="PROKAR_LIPOPROTEIN"/>
    <property type="match status" value="1"/>
</dbReference>
<dbReference type="AlphaFoldDB" id="A0A840ENM6"/>
<dbReference type="Proteomes" id="UP000553034">
    <property type="component" value="Unassembled WGS sequence"/>
</dbReference>
<feature type="region of interest" description="Disordered" evidence="1">
    <location>
        <begin position="23"/>
        <end position="142"/>
    </location>
</feature>
<reference evidence="2 3" key="1">
    <citation type="submission" date="2020-08" db="EMBL/GenBank/DDBJ databases">
        <title>Genomic Encyclopedia of Type Strains, Phase IV (KMG-IV): sequencing the most valuable type-strain genomes for metagenomic binning, comparative biology and taxonomic classification.</title>
        <authorList>
            <person name="Goeker M."/>
        </authorList>
    </citation>
    <scope>NUCLEOTIDE SEQUENCE [LARGE SCALE GENOMIC DNA]</scope>
    <source>
        <strain evidence="2 3">DSM 29568</strain>
    </source>
</reference>
<sequence>MKKILPLFCVCGLLWIGCADEKKSTPAEASDTQTTKQVDKKTETTPAAKASPKTNPPHGEPGHRCGIPVGAPLDGSATQSGNNANLLNKDLYGNTGNTTQKANTTVQPRAKQQTAEGMQGKPNPPHGQAGHRCDVKVGEPLP</sequence>
<keyword evidence="3" id="KW-1185">Reference proteome</keyword>
<feature type="compositionally biased region" description="Polar residues" evidence="1">
    <location>
        <begin position="76"/>
        <end position="86"/>
    </location>
</feature>
<evidence type="ECO:0000313" key="3">
    <source>
        <dbReference type="Proteomes" id="UP000553034"/>
    </source>
</evidence>
<comment type="caution">
    <text evidence="2">The sequence shown here is derived from an EMBL/GenBank/DDBJ whole genome shotgun (WGS) entry which is preliminary data.</text>
</comment>
<evidence type="ECO:0000256" key="1">
    <source>
        <dbReference type="SAM" id="MobiDB-lite"/>
    </source>
</evidence>
<dbReference type="RefSeq" id="WP_183476776.1">
    <property type="nucleotide sequence ID" value="NZ_JACIFO010000003.1"/>
</dbReference>
<evidence type="ECO:0000313" key="2">
    <source>
        <dbReference type="EMBL" id="MBB4118570.1"/>
    </source>
</evidence>
<organism evidence="2 3">
    <name type="scientific">Mesonia hippocampi</name>
    <dbReference type="NCBI Taxonomy" id="1628250"/>
    <lineage>
        <taxon>Bacteria</taxon>
        <taxon>Pseudomonadati</taxon>
        <taxon>Bacteroidota</taxon>
        <taxon>Flavobacteriia</taxon>
        <taxon>Flavobacteriales</taxon>
        <taxon>Flavobacteriaceae</taxon>
        <taxon>Mesonia</taxon>
    </lineage>
</organism>
<protein>
    <submittedName>
        <fullName evidence="2">Uncharacterized protein</fullName>
    </submittedName>
</protein>
<feature type="compositionally biased region" description="Polar residues" evidence="1">
    <location>
        <begin position="94"/>
        <end position="116"/>
    </location>
</feature>
<accession>A0A840ENM6</accession>
<proteinExistence type="predicted"/>
<gene>
    <name evidence="2" type="ORF">GGR32_000850</name>
</gene>